<reference evidence="2 3" key="1">
    <citation type="submission" date="2018-11" db="EMBL/GenBank/DDBJ databases">
        <authorList>
            <consortium name="Pathogen Informatics"/>
        </authorList>
    </citation>
    <scope>NUCLEOTIDE SEQUENCE [LARGE SCALE GENOMIC DNA]</scope>
</reference>
<dbReference type="EMBL" id="UZAH01026923">
    <property type="protein sequence ID" value="VDO86785.1"/>
    <property type="molecule type" value="Genomic_DNA"/>
</dbReference>
<evidence type="ECO:0000313" key="4">
    <source>
        <dbReference type="WBParaSite" id="HPBE_0001091901-mRNA-1"/>
    </source>
</evidence>
<dbReference type="WBParaSite" id="HPBE_0001091901-mRNA-1">
    <property type="protein sequence ID" value="HPBE_0001091901-mRNA-1"/>
    <property type="gene ID" value="HPBE_0001091901"/>
</dbReference>
<sequence>MRHAFHFYVALSAGNERTLSYPRADFTTFTSSRSTSSSICHSAEEEEEEEGVFKDEGRAEREHIFWRESGDPQTALHVYSPRRRRRPPSPCGQRPADEGDFDVPSLRFYFETLRHNPLLGASYLFLIRFTNRHGRRHEAQLPEAASALPPP</sequence>
<dbReference type="Proteomes" id="UP000050761">
    <property type="component" value="Unassembled WGS sequence"/>
</dbReference>
<name>A0A183FSJ1_HELPZ</name>
<gene>
    <name evidence="2" type="ORF">HPBE_LOCUS10920</name>
</gene>
<organism evidence="3 4">
    <name type="scientific">Heligmosomoides polygyrus</name>
    <name type="common">Parasitic roundworm</name>
    <dbReference type="NCBI Taxonomy" id="6339"/>
    <lineage>
        <taxon>Eukaryota</taxon>
        <taxon>Metazoa</taxon>
        <taxon>Ecdysozoa</taxon>
        <taxon>Nematoda</taxon>
        <taxon>Chromadorea</taxon>
        <taxon>Rhabditida</taxon>
        <taxon>Rhabditina</taxon>
        <taxon>Rhabditomorpha</taxon>
        <taxon>Strongyloidea</taxon>
        <taxon>Heligmosomidae</taxon>
        <taxon>Heligmosomoides</taxon>
    </lineage>
</organism>
<evidence type="ECO:0000313" key="2">
    <source>
        <dbReference type="EMBL" id="VDO86785.1"/>
    </source>
</evidence>
<dbReference type="AlphaFoldDB" id="A0A183FSJ1"/>
<proteinExistence type="predicted"/>
<evidence type="ECO:0000256" key="1">
    <source>
        <dbReference type="SAM" id="MobiDB-lite"/>
    </source>
</evidence>
<keyword evidence="3" id="KW-1185">Reference proteome</keyword>
<protein>
    <submittedName>
        <fullName evidence="2 4">Uncharacterized protein</fullName>
    </submittedName>
</protein>
<reference evidence="4" key="2">
    <citation type="submission" date="2019-09" db="UniProtKB">
        <authorList>
            <consortium name="WormBaseParasite"/>
        </authorList>
    </citation>
    <scope>IDENTIFICATION</scope>
</reference>
<accession>A0A183FSJ1</accession>
<accession>A0A3P8CQT0</accession>
<feature type="region of interest" description="Disordered" evidence="1">
    <location>
        <begin position="32"/>
        <end position="56"/>
    </location>
</feature>
<feature type="region of interest" description="Disordered" evidence="1">
    <location>
        <begin position="76"/>
        <end position="101"/>
    </location>
</feature>
<evidence type="ECO:0000313" key="3">
    <source>
        <dbReference type="Proteomes" id="UP000050761"/>
    </source>
</evidence>